<name>A0A5K7ZA53_9BACT</name>
<organism evidence="2 3">
    <name type="scientific">Desulfosarcina widdelii</name>
    <dbReference type="NCBI Taxonomy" id="947919"/>
    <lineage>
        <taxon>Bacteria</taxon>
        <taxon>Pseudomonadati</taxon>
        <taxon>Thermodesulfobacteriota</taxon>
        <taxon>Desulfobacteria</taxon>
        <taxon>Desulfobacterales</taxon>
        <taxon>Desulfosarcinaceae</taxon>
        <taxon>Desulfosarcina</taxon>
    </lineage>
</organism>
<dbReference type="SUPFAM" id="SSF160443">
    <property type="entry name" value="SMR domain-like"/>
    <property type="match status" value="1"/>
</dbReference>
<dbReference type="KEGG" id="dwd:DSCW_63290"/>
<dbReference type="PANTHER" id="PTHR35562:SF2">
    <property type="entry name" value="DNA ENDONUCLEASE SMRA-RELATED"/>
    <property type="match status" value="1"/>
</dbReference>
<feature type="domain" description="Smr" evidence="1">
    <location>
        <begin position="12"/>
        <end position="87"/>
    </location>
</feature>
<dbReference type="Proteomes" id="UP000427769">
    <property type="component" value="Chromosome"/>
</dbReference>
<sequence>MDPVVIPINGVLDLHTFAPGELNALLDDYIDACLEANINDLRIIHGKGSGVLRQRVHTLLKKDPRVERYEDAPPEAGGWGATLATLTRR</sequence>
<evidence type="ECO:0000259" key="1">
    <source>
        <dbReference type="PROSITE" id="PS50828"/>
    </source>
</evidence>
<dbReference type="RefSeq" id="WP_155307495.1">
    <property type="nucleotide sequence ID" value="NZ_AP021875.1"/>
</dbReference>
<dbReference type="Gene3D" id="3.30.1370.110">
    <property type="match status" value="1"/>
</dbReference>
<evidence type="ECO:0000313" key="2">
    <source>
        <dbReference type="EMBL" id="BBO78912.1"/>
    </source>
</evidence>
<dbReference type="PROSITE" id="PS50828">
    <property type="entry name" value="SMR"/>
    <property type="match status" value="1"/>
</dbReference>
<dbReference type="EMBL" id="AP021875">
    <property type="protein sequence ID" value="BBO78912.1"/>
    <property type="molecule type" value="Genomic_DNA"/>
</dbReference>
<reference evidence="2 3" key="1">
    <citation type="submission" date="2019-11" db="EMBL/GenBank/DDBJ databases">
        <title>Comparative genomics of hydrocarbon-degrading Desulfosarcina strains.</title>
        <authorList>
            <person name="Watanabe M."/>
            <person name="Kojima H."/>
            <person name="Fukui M."/>
        </authorList>
    </citation>
    <scope>NUCLEOTIDE SEQUENCE [LARGE SCALE GENOMIC DNA]</scope>
    <source>
        <strain evidence="2 3">PP31</strain>
    </source>
</reference>
<keyword evidence="3" id="KW-1185">Reference proteome</keyword>
<dbReference type="AlphaFoldDB" id="A0A5K7ZA53"/>
<dbReference type="PANTHER" id="PTHR35562">
    <property type="entry name" value="DNA ENDONUCLEASE SMRA-RELATED"/>
    <property type="match status" value="1"/>
</dbReference>
<dbReference type="InterPro" id="IPR036063">
    <property type="entry name" value="Smr_dom_sf"/>
</dbReference>
<evidence type="ECO:0000313" key="3">
    <source>
        <dbReference type="Proteomes" id="UP000427769"/>
    </source>
</evidence>
<dbReference type="Pfam" id="PF01713">
    <property type="entry name" value="Smr"/>
    <property type="match status" value="1"/>
</dbReference>
<accession>A0A5K7ZA53</accession>
<dbReference type="SMART" id="SM00463">
    <property type="entry name" value="SMR"/>
    <property type="match status" value="1"/>
</dbReference>
<proteinExistence type="predicted"/>
<gene>
    <name evidence="2" type="ORF">DSCW_63290</name>
</gene>
<protein>
    <recommendedName>
        <fullName evidence="1">Smr domain-containing protein</fullName>
    </recommendedName>
</protein>
<dbReference type="InterPro" id="IPR002625">
    <property type="entry name" value="Smr_dom"/>
</dbReference>
<dbReference type="OrthoDB" id="9808166at2"/>